<evidence type="ECO:0000256" key="2">
    <source>
        <dbReference type="ARBA" id="ARBA00022448"/>
    </source>
</evidence>
<dbReference type="InterPro" id="IPR006059">
    <property type="entry name" value="SBP"/>
</dbReference>
<reference evidence="4 5" key="1">
    <citation type="submission" date="2020-02" db="EMBL/GenBank/DDBJ databases">
        <authorList>
            <person name="Li X.-J."/>
            <person name="Han X.-M."/>
        </authorList>
    </citation>
    <scope>NUCLEOTIDE SEQUENCE [LARGE SCALE GENOMIC DNA]</scope>
    <source>
        <strain evidence="4 5">CCTCC AB 2017055</strain>
    </source>
</reference>
<name>A0A6L9S1Z5_9ACTN</name>
<dbReference type="PANTHER" id="PTHR43649">
    <property type="entry name" value="ARABINOSE-BINDING PROTEIN-RELATED"/>
    <property type="match status" value="1"/>
</dbReference>
<protein>
    <submittedName>
        <fullName evidence="4">Carbohydrate ABC transporter substrate-binding protein</fullName>
    </submittedName>
</protein>
<keyword evidence="2" id="KW-0813">Transport</keyword>
<dbReference type="Pfam" id="PF13416">
    <property type="entry name" value="SBP_bac_8"/>
    <property type="match status" value="1"/>
</dbReference>
<dbReference type="Proteomes" id="UP000475214">
    <property type="component" value="Unassembled WGS sequence"/>
</dbReference>
<keyword evidence="3" id="KW-0732">Signal</keyword>
<dbReference type="SUPFAM" id="SSF53850">
    <property type="entry name" value="Periplasmic binding protein-like II"/>
    <property type="match status" value="1"/>
</dbReference>
<organism evidence="4 5">
    <name type="scientific">Phytoactinopolyspora halotolerans</name>
    <dbReference type="NCBI Taxonomy" id="1981512"/>
    <lineage>
        <taxon>Bacteria</taxon>
        <taxon>Bacillati</taxon>
        <taxon>Actinomycetota</taxon>
        <taxon>Actinomycetes</taxon>
        <taxon>Jiangellales</taxon>
        <taxon>Jiangellaceae</taxon>
        <taxon>Phytoactinopolyspora</taxon>
    </lineage>
</organism>
<feature type="chain" id="PRO_5039225138" evidence="3">
    <location>
        <begin position="27"/>
        <end position="460"/>
    </location>
</feature>
<dbReference type="EMBL" id="JAAGOA010000002">
    <property type="protein sequence ID" value="NED99018.1"/>
    <property type="molecule type" value="Genomic_DNA"/>
</dbReference>
<dbReference type="Gene3D" id="3.40.190.10">
    <property type="entry name" value="Periplasmic binding protein-like II"/>
    <property type="match status" value="2"/>
</dbReference>
<proteinExistence type="inferred from homology"/>
<dbReference type="RefSeq" id="WP_163732210.1">
    <property type="nucleotide sequence ID" value="NZ_JAAGOA010000002.1"/>
</dbReference>
<dbReference type="PANTHER" id="PTHR43649:SF29">
    <property type="entry name" value="OSMOPROTECTIVE COMPOUNDS-BINDING PROTEIN GGTB"/>
    <property type="match status" value="1"/>
</dbReference>
<keyword evidence="5" id="KW-1185">Reference proteome</keyword>
<evidence type="ECO:0000313" key="4">
    <source>
        <dbReference type="EMBL" id="NED99018.1"/>
    </source>
</evidence>
<comment type="caution">
    <text evidence="4">The sequence shown here is derived from an EMBL/GenBank/DDBJ whole genome shotgun (WGS) entry which is preliminary data.</text>
</comment>
<feature type="signal peptide" evidence="3">
    <location>
        <begin position="1"/>
        <end position="26"/>
    </location>
</feature>
<dbReference type="PROSITE" id="PS51257">
    <property type="entry name" value="PROKAR_LIPOPROTEIN"/>
    <property type="match status" value="1"/>
</dbReference>
<sequence length="460" mass="49479">MVHKTRKGTAAIGGVAALALLLAACGDDGGDDGDSGDDASAGGGGDVDCADFEHYTETYGDLEGTEVTIYSTITPPEDQSHIDSYVGFEECTGVDVVYESSDEFEAQLQVRIQGGNPPDIAYLPQPGLLQTIVRDTGAPVPAPAGVEENVDEYFSPDWKEYGTVDGTFYAAPLGSNVKSFVWYAPSAFEDNGYEIPETWAEMIALSDQIVADGGIPWCQGIASGDATGWPATDFIEDVLLRTAGPDVYDQWYQHEIPFNDPQVVDAVNTAGEILKNPDYVNGGFGDVSSIATTDVNQAGLPILEQQCYMHRAASFYAPNWPEGTEIAEDGDVYAFYLPPIEEEFGDPVLGAGEFTVAFDDRPEVQAFQEYVAGAEWANLKATLGGWVSANTGVDLDNYQDPISRLSAELLQDDDAVFRFDASDLMPGDVGAGSFWTGMVDWITGADTETVLTQIEENWPE</sequence>
<evidence type="ECO:0000256" key="1">
    <source>
        <dbReference type="ARBA" id="ARBA00008520"/>
    </source>
</evidence>
<evidence type="ECO:0000313" key="5">
    <source>
        <dbReference type="Proteomes" id="UP000475214"/>
    </source>
</evidence>
<dbReference type="AlphaFoldDB" id="A0A6L9S1Z5"/>
<gene>
    <name evidence="4" type="ORF">G1H10_02415</name>
</gene>
<dbReference type="InterPro" id="IPR050490">
    <property type="entry name" value="Bact_solute-bd_prot1"/>
</dbReference>
<comment type="similarity">
    <text evidence="1">Belongs to the bacterial solute-binding protein 1 family.</text>
</comment>
<accession>A0A6L9S1Z5</accession>
<evidence type="ECO:0000256" key="3">
    <source>
        <dbReference type="SAM" id="SignalP"/>
    </source>
</evidence>